<evidence type="ECO:0000259" key="2">
    <source>
        <dbReference type="Pfam" id="PF13391"/>
    </source>
</evidence>
<evidence type="ECO:0000256" key="1">
    <source>
        <dbReference type="SAM" id="MobiDB-lite"/>
    </source>
</evidence>
<name>A0A0N8H6X4_9HYPO</name>
<feature type="compositionally biased region" description="Polar residues" evidence="1">
    <location>
        <begin position="122"/>
        <end position="138"/>
    </location>
</feature>
<keyword evidence="4" id="KW-1185">Reference proteome</keyword>
<accession>A0A0N8H6X4</accession>
<evidence type="ECO:0000313" key="3">
    <source>
        <dbReference type="EMBL" id="KPM40180.1"/>
    </source>
</evidence>
<protein>
    <recommendedName>
        <fullName evidence="2">HNH nuclease domain-containing protein</fullName>
    </recommendedName>
</protein>
<evidence type="ECO:0000313" key="4">
    <source>
        <dbReference type="Proteomes" id="UP000050424"/>
    </source>
</evidence>
<dbReference type="AlphaFoldDB" id="A0A0N8H6X4"/>
<sequence>MEEFNDDLAKFLREFSDQPEMKQHLSLLLRSHQNFSPPDDLIPMDELDQRLSAIERILQNQRDARIDSQWCFTRLQFATLISMPLANLQHPPNIASMWSHLNLMNELFKHFLQKQKIDGESRANTGTETASLQSTVSHSPLKKRKLDDEQEQPEVPTTSTRDKEIRRNPTERNKCLNHDNHKCVVTGTASPHVCHILPFALNKRESTRRYTQKFTHTLATCFGLEDSPSVASTLGSLSDGLGTSDKVWNMIALTPTLHTWWGECCFAFKWIGVLPADPVRKGVRDVQLQFRWMPRSQVTNGAQLIILDEQKDPSTSMLGDLDHFYGTPKNHCTPDCSCCDETKSRRINDPRTGHPIRSGTIITVTRDDTSIDSFKAIVDLQWALVRAAAISGAALAPELLSGPDDDNDDWFINPIDLWREEVFKSSKEDPSTADD</sequence>
<organism evidence="3 4">
    <name type="scientific">Neonectria ditissima</name>
    <dbReference type="NCBI Taxonomy" id="78410"/>
    <lineage>
        <taxon>Eukaryota</taxon>
        <taxon>Fungi</taxon>
        <taxon>Dikarya</taxon>
        <taxon>Ascomycota</taxon>
        <taxon>Pezizomycotina</taxon>
        <taxon>Sordariomycetes</taxon>
        <taxon>Hypocreomycetidae</taxon>
        <taxon>Hypocreales</taxon>
        <taxon>Nectriaceae</taxon>
        <taxon>Neonectria</taxon>
    </lineage>
</organism>
<feature type="region of interest" description="Disordered" evidence="1">
    <location>
        <begin position="122"/>
        <end position="173"/>
    </location>
</feature>
<dbReference type="Pfam" id="PF13391">
    <property type="entry name" value="HNH_2"/>
    <property type="match status" value="1"/>
</dbReference>
<feature type="compositionally biased region" description="Basic and acidic residues" evidence="1">
    <location>
        <begin position="160"/>
        <end position="173"/>
    </location>
</feature>
<gene>
    <name evidence="3" type="ORF">AK830_g6360</name>
</gene>
<comment type="caution">
    <text evidence="3">The sequence shown here is derived from an EMBL/GenBank/DDBJ whole genome shotgun (WGS) entry which is preliminary data.</text>
</comment>
<dbReference type="EMBL" id="LKCW01000089">
    <property type="protein sequence ID" value="KPM40180.1"/>
    <property type="molecule type" value="Genomic_DNA"/>
</dbReference>
<reference evidence="3 4" key="1">
    <citation type="submission" date="2015-09" db="EMBL/GenBank/DDBJ databases">
        <title>Draft genome of a European isolate of the apple canker pathogen Neonectria ditissima.</title>
        <authorList>
            <person name="Gomez-Cortecero A."/>
            <person name="Harrison R.J."/>
            <person name="Armitage A.D."/>
        </authorList>
    </citation>
    <scope>NUCLEOTIDE SEQUENCE [LARGE SCALE GENOMIC DNA]</scope>
    <source>
        <strain evidence="3 4">R09/05</strain>
    </source>
</reference>
<dbReference type="InterPro" id="IPR003615">
    <property type="entry name" value="HNH_nuc"/>
</dbReference>
<dbReference type="OrthoDB" id="5416097at2759"/>
<feature type="domain" description="HNH nuclease" evidence="2">
    <location>
        <begin position="183"/>
        <end position="268"/>
    </location>
</feature>
<proteinExistence type="predicted"/>
<dbReference type="Proteomes" id="UP000050424">
    <property type="component" value="Unassembled WGS sequence"/>
</dbReference>